<keyword evidence="2" id="KW-1185">Reference proteome</keyword>
<name>A0ACD3BBU3_9AGAR</name>
<organism evidence="1 2">
    <name type="scientific">Pluteus cervinus</name>
    <dbReference type="NCBI Taxonomy" id="181527"/>
    <lineage>
        <taxon>Eukaryota</taxon>
        <taxon>Fungi</taxon>
        <taxon>Dikarya</taxon>
        <taxon>Basidiomycota</taxon>
        <taxon>Agaricomycotina</taxon>
        <taxon>Agaricomycetes</taxon>
        <taxon>Agaricomycetidae</taxon>
        <taxon>Agaricales</taxon>
        <taxon>Pluteineae</taxon>
        <taxon>Pluteaceae</taxon>
        <taxon>Pluteus</taxon>
    </lineage>
</organism>
<accession>A0ACD3BBU3</accession>
<sequence length="364" mass="41902">MAQPVYDDVNTKPVPPGSAVEQLLNAYDDNYETFITHLDSHPIWMKVTAFIPTFLMHAFMAFMMVWRVYSGTARYSFIPAYFGELVMTKTAMRDPWYKLIIHAGIDYIVFNFFPGRVKWFLTGHFWLRLRYGFKGKEVVFRKPTGWRRALINGLPPDQRMREFFGSIYRAIDPSLLAQNVGFNTRSDFWVLEYAAVCGAYDAANRGEIDIENWKLKVWIKENGRWCVWEAWRAQDTNVSTRTFQIFKEKLEAMGRHDVIEKLPQFVQQHLAGPDGVARISSIEQIELMKQFFAQEGIDMQSLYTEANRELVNRDASGANVAQPRETPPPVQPLQPTQLPVPPIQSVQPPTPVQPVPTPPPEVQA</sequence>
<dbReference type="Proteomes" id="UP000308600">
    <property type="component" value="Unassembled WGS sequence"/>
</dbReference>
<evidence type="ECO:0000313" key="1">
    <source>
        <dbReference type="EMBL" id="TFK74467.1"/>
    </source>
</evidence>
<dbReference type="EMBL" id="ML208268">
    <property type="protein sequence ID" value="TFK74467.1"/>
    <property type="molecule type" value="Genomic_DNA"/>
</dbReference>
<gene>
    <name evidence="1" type="ORF">BDN72DRAFT_893153</name>
</gene>
<proteinExistence type="predicted"/>
<protein>
    <submittedName>
        <fullName evidence="1">Uncharacterized protein</fullName>
    </submittedName>
</protein>
<evidence type="ECO:0000313" key="2">
    <source>
        <dbReference type="Proteomes" id="UP000308600"/>
    </source>
</evidence>
<reference evidence="1 2" key="1">
    <citation type="journal article" date="2019" name="Nat. Ecol. Evol.">
        <title>Megaphylogeny resolves global patterns of mushroom evolution.</title>
        <authorList>
            <person name="Varga T."/>
            <person name="Krizsan K."/>
            <person name="Foldi C."/>
            <person name="Dima B."/>
            <person name="Sanchez-Garcia M."/>
            <person name="Sanchez-Ramirez S."/>
            <person name="Szollosi G.J."/>
            <person name="Szarkandi J.G."/>
            <person name="Papp V."/>
            <person name="Albert L."/>
            <person name="Andreopoulos W."/>
            <person name="Angelini C."/>
            <person name="Antonin V."/>
            <person name="Barry K.W."/>
            <person name="Bougher N.L."/>
            <person name="Buchanan P."/>
            <person name="Buyck B."/>
            <person name="Bense V."/>
            <person name="Catcheside P."/>
            <person name="Chovatia M."/>
            <person name="Cooper J."/>
            <person name="Damon W."/>
            <person name="Desjardin D."/>
            <person name="Finy P."/>
            <person name="Geml J."/>
            <person name="Haridas S."/>
            <person name="Hughes K."/>
            <person name="Justo A."/>
            <person name="Karasinski D."/>
            <person name="Kautmanova I."/>
            <person name="Kiss B."/>
            <person name="Kocsube S."/>
            <person name="Kotiranta H."/>
            <person name="LaButti K.M."/>
            <person name="Lechner B.E."/>
            <person name="Liimatainen K."/>
            <person name="Lipzen A."/>
            <person name="Lukacs Z."/>
            <person name="Mihaltcheva S."/>
            <person name="Morgado L.N."/>
            <person name="Niskanen T."/>
            <person name="Noordeloos M.E."/>
            <person name="Ohm R.A."/>
            <person name="Ortiz-Santana B."/>
            <person name="Ovrebo C."/>
            <person name="Racz N."/>
            <person name="Riley R."/>
            <person name="Savchenko A."/>
            <person name="Shiryaev A."/>
            <person name="Soop K."/>
            <person name="Spirin V."/>
            <person name="Szebenyi C."/>
            <person name="Tomsovsky M."/>
            <person name="Tulloss R.E."/>
            <person name="Uehling J."/>
            <person name="Grigoriev I.V."/>
            <person name="Vagvolgyi C."/>
            <person name="Papp T."/>
            <person name="Martin F.M."/>
            <person name="Miettinen O."/>
            <person name="Hibbett D.S."/>
            <person name="Nagy L.G."/>
        </authorList>
    </citation>
    <scope>NUCLEOTIDE SEQUENCE [LARGE SCALE GENOMIC DNA]</scope>
    <source>
        <strain evidence="1 2">NL-1719</strain>
    </source>
</reference>